<dbReference type="PANTHER" id="PTHR35848">
    <property type="entry name" value="OXALATE-BINDING PROTEIN"/>
    <property type="match status" value="1"/>
</dbReference>
<evidence type="ECO:0000313" key="3">
    <source>
        <dbReference type="EMBL" id="QEC47899.1"/>
    </source>
</evidence>
<dbReference type="GO" id="GO:0046872">
    <property type="term" value="F:metal ion binding"/>
    <property type="evidence" value="ECO:0007669"/>
    <property type="project" value="UniProtKB-KW"/>
</dbReference>
<feature type="domain" description="Cupin type-2" evidence="2">
    <location>
        <begin position="53"/>
        <end position="118"/>
    </location>
</feature>
<accession>A0A5B8U471</accession>
<dbReference type="Proteomes" id="UP000321805">
    <property type="component" value="Chromosome"/>
</dbReference>
<gene>
    <name evidence="3" type="ORF">FSW04_10175</name>
</gene>
<evidence type="ECO:0000259" key="2">
    <source>
        <dbReference type="Pfam" id="PF07883"/>
    </source>
</evidence>
<dbReference type="SUPFAM" id="SSF51182">
    <property type="entry name" value="RmlC-like cupins"/>
    <property type="match status" value="1"/>
</dbReference>
<evidence type="ECO:0000256" key="1">
    <source>
        <dbReference type="ARBA" id="ARBA00022723"/>
    </source>
</evidence>
<reference evidence="3 4" key="1">
    <citation type="journal article" date="2018" name="J. Microbiol.">
        <title>Baekduia soli gen. nov., sp. nov., a novel bacterium isolated from the soil of Baekdu Mountain and proposal of a novel family name, Baekduiaceae fam. nov.</title>
        <authorList>
            <person name="An D.S."/>
            <person name="Siddiqi M.Z."/>
            <person name="Kim K.H."/>
            <person name="Yu H.S."/>
            <person name="Im W.T."/>
        </authorList>
    </citation>
    <scope>NUCLEOTIDE SEQUENCE [LARGE SCALE GENOMIC DNA]</scope>
    <source>
        <strain evidence="3 4">BR7-21</strain>
    </source>
</reference>
<dbReference type="InterPro" id="IPR014710">
    <property type="entry name" value="RmlC-like_jellyroll"/>
</dbReference>
<organism evidence="3 4">
    <name type="scientific">Baekduia soli</name>
    <dbReference type="NCBI Taxonomy" id="496014"/>
    <lineage>
        <taxon>Bacteria</taxon>
        <taxon>Bacillati</taxon>
        <taxon>Actinomycetota</taxon>
        <taxon>Thermoleophilia</taxon>
        <taxon>Solirubrobacterales</taxon>
        <taxon>Baekduiaceae</taxon>
        <taxon>Baekduia</taxon>
    </lineage>
</organism>
<dbReference type="KEGG" id="bsol:FSW04_10175"/>
<name>A0A5B8U471_9ACTN</name>
<sequence length="140" mass="14828">MTSAKLGNMVVESKEVAMSDVTQVPRRHETPNAVMHTYASRALTGTVLAVWSVEMEPGATGPVHVVDGEQVIVVIDGELELTLRGETRTLRAGASAVLPAGDRRQLVNRADSPAMTLVSSRSGVRASTAQQDGVPLPWAV</sequence>
<keyword evidence="1" id="KW-0479">Metal-binding</keyword>
<dbReference type="Pfam" id="PF07883">
    <property type="entry name" value="Cupin_2"/>
    <property type="match status" value="1"/>
</dbReference>
<proteinExistence type="predicted"/>
<dbReference type="EMBL" id="CP042430">
    <property type="protein sequence ID" value="QEC47899.1"/>
    <property type="molecule type" value="Genomic_DNA"/>
</dbReference>
<dbReference type="InterPro" id="IPR013096">
    <property type="entry name" value="Cupin_2"/>
</dbReference>
<dbReference type="Gene3D" id="2.60.120.10">
    <property type="entry name" value="Jelly Rolls"/>
    <property type="match status" value="1"/>
</dbReference>
<evidence type="ECO:0000313" key="4">
    <source>
        <dbReference type="Proteomes" id="UP000321805"/>
    </source>
</evidence>
<protein>
    <submittedName>
        <fullName evidence="3">Cupin domain-containing protein</fullName>
    </submittedName>
</protein>
<keyword evidence="4" id="KW-1185">Reference proteome</keyword>
<dbReference type="OrthoDB" id="5145129at2"/>
<dbReference type="AlphaFoldDB" id="A0A5B8U471"/>
<dbReference type="RefSeq" id="WP_146918874.1">
    <property type="nucleotide sequence ID" value="NZ_CP042430.1"/>
</dbReference>
<dbReference type="InterPro" id="IPR051610">
    <property type="entry name" value="GPI/OXD"/>
</dbReference>
<dbReference type="InterPro" id="IPR011051">
    <property type="entry name" value="RmlC_Cupin_sf"/>
</dbReference>